<protein>
    <submittedName>
        <fullName evidence="1">DUF4218 domain-containing protein</fullName>
    </submittedName>
</protein>
<accession>A0A6G0YDD7</accession>
<organism evidence="1 2">
    <name type="scientific">Aphis craccivora</name>
    <name type="common">Cowpea aphid</name>
    <dbReference type="NCBI Taxonomy" id="307492"/>
    <lineage>
        <taxon>Eukaryota</taxon>
        <taxon>Metazoa</taxon>
        <taxon>Ecdysozoa</taxon>
        <taxon>Arthropoda</taxon>
        <taxon>Hexapoda</taxon>
        <taxon>Insecta</taxon>
        <taxon>Pterygota</taxon>
        <taxon>Neoptera</taxon>
        <taxon>Paraneoptera</taxon>
        <taxon>Hemiptera</taxon>
        <taxon>Sternorrhyncha</taxon>
        <taxon>Aphidomorpha</taxon>
        <taxon>Aphidoidea</taxon>
        <taxon>Aphididae</taxon>
        <taxon>Aphidini</taxon>
        <taxon>Aphis</taxon>
        <taxon>Aphis</taxon>
    </lineage>
</organism>
<dbReference type="PANTHER" id="PTHR33053">
    <property type="entry name" value="PROTEIN, PUTATIVE-RELATED"/>
    <property type="match status" value="1"/>
</dbReference>
<gene>
    <name evidence="1" type="ORF">FWK35_00014731</name>
</gene>
<evidence type="ECO:0000313" key="1">
    <source>
        <dbReference type="EMBL" id="KAF0753533.1"/>
    </source>
</evidence>
<dbReference type="EMBL" id="VUJU01004703">
    <property type="protein sequence ID" value="KAF0753533.1"/>
    <property type="molecule type" value="Genomic_DNA"/>
</dbReference>
<dbReference type="OrthoDB" id="6612923at2759"/>
<proteinExistence type="predicted"/>
<evidence type="ECO:0000313" key="2">
    <source>
        <dbReference type="Proteomes" id="UP000478052"/>
    </source>
</evidence>
<sequence length="248" mass="29220">MNLLVIKQISAIIELPIYIPKVVVIDYIYMHCVCFGVMKRLLEFWTTDKKSIRISESNKNIIINKLLNLRTSVTSEFAMLPRTLNDLEYWKATEYREFLLYTGIIEPNKRIFIPNNFLLLFISFRILSSEICFSQNMIANELILKFVNKFISKSFITYIYLVPLNMRITFNKSKFMKWGRYPLSEVHNRLSDLLHTYPQHQYLVLENGDIVAIQSIYKNFNDDIIQITVLKVLNVQNVFINPLSSNVV</sequence>
<name>A0A6G0YDD7_APHCR</name>
<comment type="caution">
    <text evidence="1">The sequence shown here is derived from an EMBL/GenBank/DDBJ whole genome shotgun (WGS) entry which is preliminary data.</text>
</comment>
<dbReference type="PANTHER" id="PTHR33053:SF24">
    <property type="entry name" value="TRANSPOSASE DOMAIN-CONTAINING PROTEIN"/>
    <property type="match status" value="1"/>
</dbReference>
<reference evidence="1 2" key="1">
    <citation type="submission" date="2019-08" db="EMBL/GenBank/DDBJ databases">
        <title>Whole genome of Aphis craccivora.</title>
        <authorList>
            <person name="Voronova N.V."/>
            <person name="Shulinski R.S."/>
            <person name="Bandarenka Y.V."/>
            <person name="Zhorov D.G."/>
            <person name="Warner D."/>
        </authorList>
    </citation>
    <scope>NUCLEOTIDE SEQUENCE [LARGE SCALE GENOMIC DNA]</scope>
    <source>
        <strain evidence="1">180601</strain>
        <tissue evidence="1">Whole Body</tissue>
    </source>
</reference>
<dbReference type="AlphaFoldDB" id="A0A6G0YDD7"/>
<feature type="non-terminal residue" evidence="1">
    <location>
        <position position="248"/>
    </location>
</feature>
<keyword evidence="2" id="KW-1185">Reference proteome</keyword>
<dbReference type="Proteomes" id="UP000478052">
    <property type="component" value="Unassembled WGS sequence"/>
</dbReference>